<reference evidence="6" key="1">
    <citation type="journal article" date="2019" name="Int. J. Syst. Evol. Microbiol.">
        <title>The Global Catalogue of Microorganisms (GCM) 10K type strain sequencing project: providing services to taxonomists for standard genome sequencing and annotation.</title>
        <authorList>
            <consortium name="The Broad Institute Genomics Platform"/>
            <consortium name="The Broad Institute Genome Sequencing Center for Infectious Disease"/>
            <person name="Wu L."/>
            <person name="Ma J."/>
        </authorList>
    </citation>
    <scope>NUCLEOTIDE SEQUENCE [LARGE SCALE GENOMIC DNA]</scope>
    <source>
        <strain evidence="6">CECT 8482</strain>
    </source>
</reference>
<dbReference type="SUPFAM" id="SSF51161">
    <property type="entry name" value="Trimeric LpxA-like enzymes"/>
    <property type="match status" value="1"/>
</dbReference>
<dbReference type="Gene3D" id="2.160.10.10">
    <property type="entry name" value="Hexapeptide repeat proteins"/>
    <property type="match status" value="1"/>
</dbReference>
<evidence type="ECO:0000313" key="6">
    <source>
        <dbReference type="Proteomes" id="UP001243846"/>
    </source>
</evidence>
<dbReference type="CDD" id="cd03349">
    <property type="entry name" value="LbH_XAT"/>
    <property type="match status" value="1"/>
</dbReference>
<protein>
    <submittedName>
        <fullName evidence="5">CatB-related O-acetyltransferase</fullName>
        <ecNumber evidence="5">2.3.1.-</ecNumber>
    </submittedName>
</protein>
<dbReference type="GO" id="GO:0016746">
    <property type="term" value="F:acyltransferase activity"/>
    <property type="evidence" value="ECO:0007669"/>
    <property type="project" value="UniProtKB-KW"/>
</dbReference>
<dbReference type="RefSeq" id="WP_377731732.1">
    <property type="nucleotide sequence ID" value="NZ_JBHSVP010000004.1"/>
</dbReference>
<comment type="caution">
    <text evidence="5">The sequence shown here is derived from an EMBL/GenBank/DDBJ whole genome shotgun (WGS) entry which is preliminary data.</text>
</comment>
<dbReference type="PROSITE" id="PS00101">
    <property type="entry name" value="HEXAPEP_TRANSFERASES"/>
    <property type="match status" value="1"/>
</dbReference>
<dbReference type="InterPro" id="IPR001451">
    <property type="entry name" value="Hexapep"/>
</dbReference>
<evidence type="ECO:0000313" key="5">
    <source>
        <dbReference type="EMBL" id="MDN3714264.1"/>
    </source>
</evidence>
<dbReference type="EMBL" id="JAUFRC010000004">
    <property type="protein sequence ID" value="MDN3714264.1"/>
    <property type="molecule type" value="Genomic_DNA"/>
</dbReference>
<dbReference type="EC" id="2.3.1.-" evidence="5"/>
<accession>A0ABT8DHF7</accession>
<proteinExistence type="inferred from homology"/>
<keyword evidence="3" id="KW-0677">Repeat</keyword>
<evidence type="ECO:0000256" key="4">
    <source>
        <dbReference type="ARBA" id="ARBA00023315"/>
    </source>
</evidence>
<dbReference type="PANTHER" id="PTHR43300">
    <property type="entry name" value="ACETYLTRANSFERASE"/>
    <property type="match status" value="1"/>
</dbReference>
<evidence type="ECO:0000256" key="2">
    <source>
        <dbReference type="ARBA" id="ARBA00022679"/>
    </source>
</evidence>
<comment type="similarity">
    <text evidence="1">Belongs to the transferase hexapeptide repeat family.</text>
</comment>
<organism evidence="5 6">
    <name type="scientific">Paracoccus cavernae</name>
    <dbReference type="NCBI Taxonomy" id="1571207"/>
    <lineage>
        <taxon>Bacteria</taxon>
        <taxon>Pseudomonadati</taxon>
        <taxon>Pseudomonadota</taxon>
        <taxon>Alphaproteobacteria</taxon>
        <taxon>Rhodobacterales</taxon>
        <taxon>Paracoccaceae</taxon>
        <taxon>Paracoccus</taxon>
    </lineage>
</organism>
<dbReference type="InterPro" id="IPR050179">
    <property type="entry name" value="Trans_hexapeptide_repeat"/>
</dbReference>
<evidence type="ECO:0000256" key="3">
    <source>
        <dbReference type="ARBA" id="ARBA00022737"/>
    </source>
</evidence>
<evidence type="ECO:0000256" key="1">
    <source>
        <dbReference type="ARBA" id="ARBA00007274"/>
    </source>
</evidence>
<dbReference type="Proteomes" id="UP001243846">
    <property type="component" value="Unassembled WGS sequence"/>
</dbReference>
<keyword evidence="6" id="KW-1185">Reference proteome</keyword>
<sequence length="242" mass="26867">MPVDRLDLTELKARGLDVNIRSINSLGSLSFEPPARSNRASFSGKCWLGAFTYLADGRVYTTDIGRYCSIAAGIVIGQPNHPTKWLSTSPFQYQQSYRFNMNEAKKWSNRTDYQTDAVDPQLTRKAHAEVLRRTVIGNDVWIGNNAIIIAGVNVGDGAIIGAGAVVTKDVAPYDIVGGVPARKIGERFDEKTKKLLALKWWRYAPWQMRHIVFSDINAAIEAVEKMNADNAPQYHPEIVSAV</sequence>
<dbReference type="InterPro" id="IPR018357">
    <property type="entry name" value="Hexapep_transf_CS"/>
</dbReference>
<gene>
    <name evidence="5" type="ORF">QWZ10_25145</name>
</gene>
<name>A0ABT8DHF7_9RHOB</name>
<dbReference type="PANTHER" id="PTHR43300:SF11">
    <property type="entry name" value="ACETYLTRANSFERASE RV3034C-RELATED"/>
    <property type="match status" value="1"/>
</dbReference>
<dbReference type="InterPro" id="IPR011004">
    <property type="entry name" value="Trimer_LpxA-like_sf"/>
</dbReference>
<keyword evidence="4 5" id="KW-0012">Acyltransferase</keyword>
<dbReference type="Pfam" id="PF00132">
    <property type="entry name" value="Hexapep"/>
    <property type="match status" value="1"/>
</dbReference>
<keyword evidence="2 5" id="KW-0808">Transferase</keyword>